<evidence type="ECO:0000256" key="5">
    <source>
        <dbReference type="ARBA" id="ARBA00023098"/>
    </source>
</evidence>
<gene>
    <name evidence="13" type="ORF">DASC09_047150</name>
</gene>
<dbReference type="AlphaFoldDB" id="A0AAV5QR36"/>
<dbReference type="FunFam" id="3.40.47.10:FF:000009">
    <property type="entry name" value="3-oxoacyl-[acyl-carrier-protein] synthase 2"/>
    <property type="match status" value="1"/>
</dbReference>
<name>A0AAV5QR36_9ASCO</name>
<dbReference type="NCBIfam" id="TIGR03150">
    <property type="entry name" value="fabF"/>
    <property type="match status" value="1"/>
</dbReference>
<dbReference type="GO" id="GO:0006633">
    <property type="term" value="P:fatty acid biosynthetic process"/>
    <property type="evidence" value="ECO:0007669"/>
    <property type="project" value="UniProtKB-KW"/>
</dbReference>
<evidence type="ECO:0000256" key="4">
    <source>
        <dbReference type="ARBA" id="ARBA00022832"/>
    </source>
</evidence>
<evidence type="ECO:0000313" key="13">
    <source>
        <dbReference type="EMBL" id="GMM37390.1"/>
    </source>
</evidence>
<dbReference type="PROSITE" id="PS52004">
    <property type="entry name" value="KS3_2"/>
    <property type="match status" value="1"/>
</dbReference>
<dbReference type="NCBIfam" id="NF005589">
    <property type="entry name" value="PRK07314.1"/>
    <property type="match status" value="1"/>
</dbReference>
<evidence type="ECO:0000256" key="7">
    <source>
        <dbReference type="ARBA" id="ARBA00023315"/>
    </source>
</evidence>
<dbReference type="SUPFAM" id="SSF53901">
    <property type="entry name" value="Thiolase-like"/>
    <property type="match status" value="2"/>
</dbReference>
<dbReference type="GO" id="GO:0004315">
    <property type="term" value="F:3-oxoacyl-[acyl-carrier-protein] synthase activity"/>
    <property type="evidence" value="ECO:0007669"/>
    <property type="project" value="UniProtKB-EC"/>
</dbReference>
<evidence type="ECO:0000256" key="6">
    <source>
        <dbReference type="ARBA" id="ARBA00023160"/>
    </source>
</evidence>
<sequence length="439" mass="46646">MAGNRVVITGIGLVTPLGLGAAHNFSRLVNGASGLVSTASLNVSEESKSLYSQIPSKIVGVVPEGPISQGKFDIKDHNIKDSRRLGKFSQYALVAAAEALDDAQWHPEHDSPEVYDTGVMVGSCIGSFEDVYNNATSFHDRGYRRIAPLFVPKYLNNMASGAVAMHFGFKGPLHSVSTACATGSNALGDAWRFVKDGYCDIAVAGATEAVVHPLALAGFARAKSTTTSFNDDPSKASRPFDKQRSGFVLSEGSGILVMETLEHALARGVKKIYGEIVGYGMSSDAYHITTPSENGKGAARAMRCALKTAGITPDKIDYINAHATSTQLGDRAENQAIKSIFEDYKHKLVVGSNKGAIGHLLGAAGAVEAAFALLSMKHGVVPPTLNCETPGDPENDKDYIFNYAANEKVEKNIEYALSNSFGFGGVNASLVFKKFNDIL</sequence>
<dbReference type="Pfam" id="PF02801">
    <property type="entry name" value="Ketoacyl-synt_C"/>
    <property type="match status" value="1"/>
</dbReference>
<dbReference type="GO" id="GO:0005739">
    <property type="term" value="C:mitochondrion"/>
    <property type="evidence" value="ECO:0007669"/>
    <property type="project" value="TreeGrafter"/>
</dbReference>
<keyword evidence="5" id="KW-0443">Lipid metabolism</keyword>
<keyword evidence="14" id="KW-1185">Reference proteome</keyword>
<keyword evidence="4" id="KW-0276">Fatty acid metabolism</keyword>
<evidence type="ECO:0000256" key="10">
    <source>
        <dbReference type="PIRSR" id="PIRSR000447-1"/>
    </source>
</evidence>
<feature type="active site" description="For beta-ketoacyl synthase activity" evidence="10">
    <location>
        <position position="180"/>
    </location>
</feature>
<dbReference type="SMART" id="SM00825">
    <property type="entry name" value="PKS_KS"/>
    <property type="match status" value="1"/>
</dbReference>
<keyword evidence="2 9" id="KW-0444">Lipid biosynthesis</keyword>
<dbReference type="RefSeq" id="XP_064854386.1">
    <property type="nucleotide sequence ID" value="XM_064998314.1"/>
</dbReference>
<dbReference type="GeneID" id="90075365"/>
<dbReference type="InterPro" id="IPR014031">
    <property type="entry name" value="Ketoacyl_synth_C"/>
</dbReference>
<evidence type="ECO:0000259" key="12">
    <source>
        <dbReference type="PROSITE" id="PS52004"/>
    </source>
</evidence>
<dbReference type="PANTHER" id="PTHR11712">
    <property type="entry name" value="POLYKETIDE SYNTHASE-RELATED"/>
    <property type="match status" value="1"/>
</dbReference>
<dbReference type="InterPro" id="IPR016039">
    <property type="entry name" value="Thiolase-like"/>
</dbReference>
<dbReference type="InterPro" id="IPR020841">
    <property type="entry name" value="PKS_Beta-ketoAc_synthase_dom"/>
</dbReference>
<dbReference type="InterPro" id="IPR000794">
    <property type="entry name" value="Beta-ketoacyl_synthase"/>
</dbReference>
<dbReference type="PANTHER" id="PTHR11712:SF336">
    <property type="entry name" value="3-OXOACYL-[ACYL-CARRIER-PROTEIN] SYNTHASE, MITOCHONDRIAL"/>
    <property type="match status" value="1"/>
</dbReference>
<organism evidence="13 14">
    <name type="scientific">Saccharomycopsis crataegensis</name>
    <dbReference type="NCBI Taxonomy" id="43959"/>
    <lineage>
        <taxon>Eukaryota</taxon>
        <taxon>Fungi</taxon>
        <taxon>Dikarya</taxon>
        <taxon>Ascomycota</taxon>
        <taxon>Saccharomycotina</taxon>
        <taxon>Saccharomycetes</taxon>
        <taxon>Saccharomycopsidaceae</taxon>
        <taxon>Saccharomycopsis</taxon>
    </lineage>
</organism>
<dbReference type="InterPro" id="IPR017568">
    <property type="entry name" value="3-oxoacyl-ACP_synth-2"/>
</dbReference>
<comment type="similarity">
    <text evidence="1 9 11">Belongs to the thiolase-like superfamily. Beta-ketoacyl-ACP synthases family.</text>
</comment>
<keyword evidence="6 9" id="KW-0275">Fatty acid biosynthesis</keyword>
<feature type="domain" description="Ketosynthase family 3 (KS3)" evidence="12">
    <location>
        <begin position="3"/>
        <end position="434"/>
    </location>
</feature>
<dbReference type="Pfam" id="PF00109">
    <property type="entry name" value="ketoacyl-synt"/>
    <property type="match status" value="1"/>
</dbReference>
<evidence type="ECO:0000313" key="14">
    <source>
        <dbReference type="Proteomes" id="UP001360560"/>
    </source>
</evidence>
<protein>
    <recommendedName>
        <fullName evidence="9">3-oxoacyl-[acyl-carrier-protein] synthase</fullName>
    </recommendedName>
</protein>
<evidence type="ECO:0000256" key="11">
    <source>
        <dbReference type="RuleBase" id="RU003694"/>
    </source>
</evidence>
<dbReference type="EMBL" id="BTFZ01000011">
    <property type="protein sequence ID" value="GMM37390.1"/>
    <property type="molecule type" value="Genomic_DNA"/>
</dbReference>
<keyword evidence="3 9" id="KW-0808">Transferase</keyword>
<accession>A0AAV5QR36</accession>
<evidence type="ECO:0000256" key="8">
    <source>
        <dbReference type="ARBA" id="ARBA00049541"/>
    </source>
</evidence>
<dbReference type="PROSITE" id="PS00606">
    <property type="entry name" value="KS3_1"/>
    <property type="match status" value="1"/>
</dbReference>
<dbReference type="PIRSF" id="PIRSF000447">
    <property type="entry name" value="KAS_II"/>
    <property type="match status" value="1"/>
</dbReference>
<dbReference type="Gene3D" id="3.40.47.10">
    <property type="match status" value="1"/>
</dbReference>
<evidence type="ECO:0000256" key="1">
    <source>
        <dbReference type="ARBA" id="ARBA00008467"/>
    </source>
</evidence>
<keyword evidence="7" id="KW-0012">Acyltransferase</keyword>
<comment type="caution">
    <text evidence="13">The sequence shown here is derived from an EMBL/GenBank/DDBJ whole genome shotgun (WGS) entry which is preliminary data.</text>
</comment>
<proteinExistence type="inferred from homology"/>
<evidence type="ECO:0000256" key="2">
    <source>
        <dbReference type="ARBA" id="ARBA00022516"/>
    </source>
</evidence>
<evidence type="ECO:0000256" key="3">
    <source>
        <dbReference type="ARBA" id="ARBA00022679"/>
    </source>
</evidence>
<dbReference type="InterPro" id="IPR014030">
    <property type="entry name" value="Ketoacyl_synth_N"/>
</dbReference>
<reference evidence="13 14" key="1">
    <citation type="journal article" date="2023" name="Elife">
        <title>Identification of key yeast species and microbe-microbe interactions impacting larval growth of Drosophila in the wild.</title>
        <authorList>
            <person name="Mure A."/>
            <person name="Sugiura Y."/>
            <person name="Maeda R."/>
            <person name="Honda K."/>
            <person name="Sakurai N."/>
            <person name="Takahashi Y."/>
            <person name="Watada M."/>
            <person name="Katoh T."/>
            <person name="Gotoh A."/>
            <person name="Gotoh Y."/>
            <person name="Taniguchi I."/>
            <person name="Nakamura K."/>
            <person name="Hayashi T."/>
            <person name="Katayama T."/>
            <person name="Uemura T."/>
            <person name="Hattori Y."/>
        </authorList>
    </citation>
    <scope>NUCLEOTIDE SEQUENCE [LARGE SCALE GENOMIC DNA]</scope>
    <source>
        <strain evidence="13 14">SC-9</strain>
    </source>
</reference>
<dbReference type="CDD" id="cd00834">
    <property type="entry name" value="KAS_I_II"/>
    <property type="match status" value="1"/>
</dbReference>
<dbReference type="Proteomes" id="UP001360560">
    <property type="component" value="Unassembled WGS sequence"/>
</dbReference>
<comment type="catalytic activity">
    <reaction evidence="8">
        <text>a fatty acyl-[ACP] + malonyl-[ACP] + H(+) = a 3-oxoacyl-[ACP] + holo-[ACP] + CO2</text>
        <dbReference type="Rhea" id="RHEA:22836"/>
        <dbReference type="Rhea" id="RHEA-COMP:9623"/>
        <dbReference type="Rhea" id="RHEA-COMP:9685"/>
        <dbReference type="Rhea" id="RHEA-COMP:9916"/>
        <dbReference type="Rhea" id="RHEA-COMP:14125"/>
        <dbReference type="ChEBI" id="CHEBI:15378"/>
        <dbReference type="ChEBI" id="CHEBI:16526"/>
        <dbReference type="ChEBI" id="CHEBI:64479"/>
        <dbReference type="ChEBI" id="CHEBI:78449"/>
        <dbReference type="ChEBI" id="CHEBI:78776"/>
        <dbReference type="ChEBI" id="CHEBI:138651"/>
        <dbReference type="EC" id="2.3.1.41"/>
    </reaction>
</comment>
<dbReference type="InterPro" id="IPR018201">
    <property type="entry name" value="Ketoacyl_synth_AS"/>
</dbReference>
<evidence type="ECO:0000256" key="9">
    <source>
        <dbReference type="PIRNR" id="PIRNR000447"/>
    </source>
</evidence>